<feature type="non-terminal residue" evidence="1">
    <location>
        <position position="1"/>
    </location>
</feature>
<sequence>TVDEWRDLIRRVCTDSLMIPMDRTRTELSVDAGEPFSSWQAYRRLRSHLARGQDGVDSSSHRVGGL</sequence>
<comment type="caution">
    <text evidence="1">The sequence shown here is derived from an EMBL/GenBank/DDBJ whole genome shotgun (WGS) entry which is preliminary data.</text>
</comment>
<proteinExistence type="predicted"/>
<dbReference type="Proteomes" id="UP000824469">
    <property type="component" value="Unassembled WGS sequence"/>
</dbReference>
<evidence type="ECO:0000313" key="2">
    <source>
        <dbReference type="Proteomes" id="UP000824469"/>
    </source>
</evidence>
<accession>A0AA38FIP3</accession>
<evidence type="ECO:0000313" key="1">
    <source>
        <dbReference type="EMBL" id="KAH9303462.1"/>
    </source>
</evidence>
<dbReference type="AlphaFoldDB" id="A0AA38FIP3"/>
<organism evidence="1 2">
    <name type="scientific">Taxus chinensis</name>
    <name type="common">Chinese yew</name>
    <name type="synonym">Taxus wallichiana var. chinensis</name>
    <dbReference type="NCBI Taxonomy" id="29808"/>
    <lineage>
        <taxon>Eukaryota</taxon>
        <taxon>Viridiplantae</taxon>
        <taxon>Streptophyta</taxon>
        <taxon>Embryophyta</taxon>
        <taxon>Tracheophyta</taxon>
        <taxon>Spermatophyta</taxon>
        <taxon>Pinopsida</taxon>
        <taxon>Pinidae</taxon>
        <taxon>Conifers II</taxon>
        <taxon>Cupressales</taxon>
        <taxon>Taxaceae</taxon>
        <taxon>Taxus</taxon>
    </lineage>
</organism>
<dbReference type="EMBL" id="JAHRHJ020000009">
    <property type="protein sequence ID" value="KAH9303462.1"/>
    <property type="molecule type" value="Genomic_DNA"/>
</dbReference>
<gene>
    <name evidence="1" type="ORF">KI387_015045</name>
</gene>
<protein>
    <submittedName>
        <fullName evidence="1">Uncharacterized protein</fullName>
    </submittedName>
</protein>
<keyword evidence="2" id="KW-1185">Reference proteome</keyword>
<name>A0AA38FIP3_TAXCH</name>
<reference evidence="1 2" key="1">
    <citation type="journal article" date="2021" name="Nat. Plants">
        <title>The Taxus genome provides insights into paclitaxel biosynthesis.</title>
        <authorList>
            <person name="Xiong X."/>
            <person name="Gou J."/>
            <person name="Liao Q."/>
            <person name="Li Y."/>
            <person name="Zhou Q."/>
            <person name="Bi G."/>
            <person name="Li C."/>
            <person name="Du R."/>
            <person name="Wang X."/>
            <person name="Sun T."/>
            <person name="Guo L."/>
            <person name="Liang H."/>
            <person name="Lu P."/>
            <person name="Wu Y."/>
            <person name="Zhang Z."/>
            <person name="Ro D.K."/>
            <person name="Shang Y."/>
            <person name="Huang S."/>
            <person name="Yan J."/>
        </authorList>
    </citation>
    <scope>NUCLEOTIDE SEQUENCE [LARGE SCALE GENOMIC DNA]</scope>
    <source>
        <strain evidence="1">Ta-2019</strain>
    </source>
</reference>